<reference evidence="1 2" key="1">
    <citation type="submission" date="2018-12" db="EMBL/GenBank/DDBJ databases">
        <title>Alloscrdovia theropitheci sp. nov: a novel taxon from the feces of the bleeding-herat monkey (Theropithecus geleda).</title>
        <authorList>
            <person name="Modesto M."/>
        </authorList>
    </citation>
    <scope>NUCLEOTIDE SEQUENCE [LARGE SCALE GENOMIC DNA]</scope>
    <source>
        <strain evidence="1 2">GLDI4/2</strain>
    </source>
</reference>
<gene>
    <name evidence="1" type="ORF">EJ419_02335</name>
</gene>
<evidence type="ECO:0000313" key="1">
    <source>
        <dbReference type="EMBL" id="TCD54693.1"/>
    </source>
</evidence>
<name>A0A4R0QQT9_9BIFI</name>
<comment type="caution">
    <text evidence="1">The sequence shown here is derived from an EMBL/GenBank/DDBJ whole genome shotgun (WGS) entry which is preliminary data.</text>
</comment>
<protein>
    <submittedName>
        <fullName evidence="1">Uncharacterized protein</fullName>
    </submittedName>
</protein>
<dbReference type="RefSeq" id="WP_131283319.1">
    <property type="nucleotide sequence ID" value="NZ_RXLP01000008.1"/>
</dbReference>
<dbReference type="EMBL" id="RXLP01000008">
    <property type="protein sequence ID" value="TCD54693.1"/>
    <property type="molecule type" value="Genomic_DNA"/>
</dbReference>
<evidence type="ECO:0000313" key="2">
    <source>
        <dbReference type="Proteomes" id="UP000291289"/>
    </source>
</evidence>
<dbReference type="AlphaFoldDB" id="A0A4R0QQT9"/>
<sequence>MPVNRITVDSSDVSNDSPELMEQLHLLQKKVYAQGLQHIFDSTISRFRKTAHEKAQHTKGSILRDSQQMDDAIQGEFSQAIRDHIEGTIQRLNNVGSVNEG</sequence>
<proteinExistence type="predicted"/>
<keyword evidence="2" id="KW-1185">Reference proteome</keyword>
<dbReference type="Proteomes" id="UP000291289">
    <property type="component" value="Unassembled WGS sequence"/>
</dbReference>
<accession>A0A4R0QQT9</accession>
<organism evidence="1 2">
    <name type="scientific">Alloscardovia theropitheci</name>
    <dbReference type="NCBI Taxonomy" id="2496842"/>
    <lineage>
        <taxon>Bacteria</taxon>
        <taxon>Bacillati</taxon>
        <taxon>Actinomycetota</taxon>
        <taxon>Actinomycetes</taxon>
        <taxon>Bifidobacteriales</taxon>
        <taxon>Bifidobacteriaceae</taxon>
        <taxon>Alloscardovia</taxon>
    </lineage>
</organism>